<proteinExistence type="predicted"/>
<gene>
    <name evidence="1" type="ORF">MENT_LOCUS11620</name>
</gene>
<accession>A0A6V7UDL5</accession>
<name>A0A6V7UDL5_MELEN</name>
<evidence type="ECO:0000313" key="1">
    <source>
        <dbReference type="EMBL" id="CAD2154784.1"/>
    </source>
</evidence>
<dbReference type="Gene3D" id="3.90.70.10">
    <property type="entry name" value="Cysteine proteinases"/>
    <property type="match status" value="1"/>
</dbReference>
<comment type="caution">
    <text evidence="1">The sequence shown here is derived from an EMBL/GenBank/DDBJ whole genome shotgun (WGS) entry which is preliminary data.</text>
</comment>
<evidence type="ECO:0000313" key="2">
    <source>
        <dbReference type="Proteomes" id="UP000580250"/>
    </source>
</evidence>
<dbReference type="Proteomes" id="UP000580250">
    <property type="component" value="Unassembled WGS sequence"/>
</dbReference>
<dbReference type="EMBL" id="CAJEWN010000057">
    <property type="protein sequence ID" value="CAD2154784.1"/>
    <property type="molecule type" value="Genomic_DNA"/>
</dbReference>
<dbReference type="AlphaFoldDB" id="A0A6V7UDL5"/>
<dbReference type="InterPro" id="IPR038765">
    <property type="entry name" value="Papain-like_cys_pep_sf"/>
</dbReference>
<reference evidence="1 2" key="1">
    <citation type="submission" date="2020-08" db="EMBL/GenBank/DDBJ databases">
        <authorList>
            <person name="Koutsovoulos G."/>
            <person name="Danchin GJ E."/>
        </authorList>
    </citation>
    <scope>NUCLEOTIDE SEQUENCE [LARGE SCALE GENOMIC DNA]</scope>
</reference>
<dbReference type="SUPFAM" id="SSF54001">
    <property type="entry name" value="Cysteine proteinases"/>
    <property type="match status" value="1"/>
</dbReference>
<protein>
    <submittedName>
        <fullName evidence="1">Uncharacterized protein</fullName>
    </submittedName>
</protein>
<organism evidence="1 2">
    <name type="scientific">Meloidogyne enterolobii</name>
    <name type="common">Root-knot nematode worm</name>
    <name type="synonym">Meloidogyne mayaguensis</name>
    <dbReference type="NCBI Taxonomy" id="390850"/>
    <lineage>
        <taxon>Eukaryota</taxon>
        <taxon>Metazoa</taxon>
        <taxon>Ecdysozoa</taxon>
        <taxon>Nematoda</taxon>
        <taxon>Chromadorea</taxon>
        <taxon>Rhabditida</taxon>
        <taxon>Tylenchina</taxon>
        <taxon>Tylenchomorpha</taxon>
        <taxon>Tylenchoidea</taxon>
        <taxon>Meloidogynidae</taxon>
        <taxon>Meloidogyninae</taxon>
        <taxon>Meloidogyne</taxon>
    </lineage>
</organism>
<sequence length="110" mass="13042">MEQCIDLRLRILPSDLNQNIYTLLNRYFAKSKVSCENCYSINEQCKELWWLPDVLIIRLERDSTTKHHQIEYPTSDLNLGQYLHPESPFRATKEIDSLSSFLFISNFINN</sequence>